<proteinExistence type="predicted"/>
<gene>
    <name evidence="1" type="ORF">BU25DRAFT_302552</name>
</gene>
<protein>
    <submittedName>
        <fullName evidence="1">Uncharacterized protein</fullName>
    </submittedName>
</protein>
<comment type="caution">
    <text evidence="1">The sequence shown here is derived from an EMBL/GenBank/DDBJ whole genome shotgun (WGS) entry which is preliminary data.</text>
</comment>
<feature type="non-terminal residue" evidence="1">
    <location>
        <position position="146"/>
    </location>
</feature>
<keyword evidence="2" id="KW-1185">Reference proteome</keyword>
<evidence type="ECO:0000313" key="2">
    <source>
        <dbReference type="Proteomes" id="UP000799754"/>
    </source>
</evidence>
<organism evidence="1 2">
    <name type="scientific">Macroventuria anomochaeta</name>
    <dbReference type="NCBI Taxonomy" id="301207"/>
    <lineage>
        <taxon>Eukaryota</taxon>
        <taxon>Fungi</taxon>
        <taxon>Dikarya</taxon>
        <taxon>Ascomycota</taxon>
        <taxon>Pezizomycotina</taxon>
        <taxon>Dothideomycetes</taxon>
        <taxon>Pleosporomycetidae</taxon>
        <taxon>Pleosporales</taxon>
        <taxon>Pleosporineae</taxon>
        <taxon>Didymellaceae</taxon>
        <taxon>Macroventuria</taxon>
    </lineage>
</organism>
<sequence>ARKWLAECCENHTSCCDAGDAPTRVLPNRILDLGTHENADEDICLLEPTALYTGRYICLSHCWGSSGCALKTTTRNADEHKLRIQFSDLPKTFQHAVNFTRWLGVRYLWIDALCIIQDDQDDWCRESPTMASVYADSCLTLSAASA</sequence>
<feature type="non-terminal residue" evidence="1">
    <location>
        <position position="1"/>
    </location>
</feature>
<dbReference type="EMBL" id="MU006715">
    <property type="protein sequence ID" value="KAF2627775.1"/>
    <property type="molecule type" value="Genomic_DNA"/>
</dbReference>
<reference evidence="1" key="1">
    <citation type="journal article" date="2020" name="Stud. Mycol.">
        <title>101 Dothideomycetes genomes: a test case for predicting lifestyles and emergence of pathogens.</title>
        <authorList>
            <person name="Haridas S."/>
            <person name="Albert R."/>
            <person name="Binder M."/>
            <person name="Bloem J."/>
            <person name="Labutti K."/>
            <person name="Salamov A."/>
            <person name="Andreopoulos B."/>
            <person name="Baker S."/>
            <person name="Barry K."/>
            <person name="Bills G."/>
            <person name="Bluhm B."/>
            <person name="Cannon C."/>
            <person name="Castanera R."/>
            <person name="Culley D."/>
            <person name="Daum C."/>
            <person name="Ezra D."/>
            <person name="Gonzalez J."/>
            <person name="Henrissat B."/>
            <person name="Kuo A."/>
            <person name="Liang C."/>
            <person name="Lipzen A."/>
            <person name="Lutzoni F."/>
            <person name="Magnuson J."/>
            <person name="Mondo S."/>
            <person name="Nolan M."/>
            <person name="Ohm R."/>
            <person name="Pangilinan J."/>
            <person name="Park H.-J."/>
            <person name="Ramirez L."/>
            <person name="Alfaro M."/>
            <person name="Sun H."/>
            <person name="Tritt A."/>
            <person name="Yoshinaga Y."/>
            <person name="Zwiers L.-H."/>
            <person name="Turgeon B."/>
            <person name="Goodwin S."/>
            <person name="Spatafora J."/>
            <person name="Crous P."/>
            <person name="Grigoriev I."/>
        </authorList>
    </citation>
    <scope>NUCLEOTIDE SEQUENCE</scope>
    <source>
        <strain evidence="1">CBS 525.71</strain>
    </source>
</reference>
<dbReference type="Proteomes" id="UP000799754">
    <property type="component" value="Unassembled WGS sequence"/>
</dbReference>
<evidence type="ECO:0000313" key="1">
    <source>
        <dbReference type="EMBL" id="KAF2627775.1"/>
    </source>
</evidence>
<name>A0ACB6S286_9PLEO</name>
<accession>A0ACB6S286</accession>